<sequence length="123" mass="14050">MASIMLALINGMWSHDFKTSLLKRVLDSILDLFQSNTLTLKKLCPSLSLERQQGIKFMKRRSIKTILIGLMTRRMAIKRTLLYTISQGKGNREEFSKKCTNDLTASIDISVLQERLTNMINLG</sequence>
<organism evidence="1 2">
    <name type="scientific">Forsythia ovata</name>
    <dbReference type="NCBI Taxonomy" id="205694"/>
    <lineage>
        <taxon>Eukaryota</taxon>
        <taxon>Viridiplantae</taxon>
        <taxon>Streptophyta</taxon>
        <taxon>Embryophyta</taxon>
        <taxon>Tracheophyta</taxon>
        <taxon>Spermatophyta</taxon>
        <taxon>Magnoliopsida</taxon>
        <taxon>eudicotyledons</taxon>
        <taxon>Gunneridae</taxon>
        <taxon>Pentapetalae</taxon>
        <taxon>asterids</taxon>
        <taxon>lamiids</taxon>
        <taxon>Lamiales</taxon>
        <taxon>Oleaceae</taxon>
        <taxon>Forsythieae</taxon>
        <taxon>Forsythia</taxon>
    </lineage>
</organism>
<reference evidence="2" key="1">
    <citation type="submission" date="2024-07" db="EMBL/GenBank/DDBJ databases">
        <title>Two chromosome-level genome assemblies of Korean endemic species Abeliophyllum distichum and Forsythia ovata (Oleaceae).</title>
        <authorList>
            <person name="Jang H."/>
        </authorList>
    </citation>
    <scope>NUCLEOTIDE SEQUENCE [LARGE SCALE GENOMIC DNA]</scope>
</reference>
<dbReference type="EMBL" id="JBFOLJ010000011">
    <property type="protein sequence ID" value="KAL2494217.1"/>
    <property type="molecule type" value="Genomic_DNA"/>
</dbReference>
<name>A0ABD1S0I3_9LAMI</name>
<gene>
    <name evidence="1" type="ORF">Fot_37974</name>
</gene>
<comment type="caution">
    <text evidence="1">The sequence shown here is derived from an EMBL/GenBank/DDBJ whole genome shotgun (WGS) entry which is preliminary data.</text>
</comment>
<proteinExistence type="predicted"/>
<protein>
    <submittedName>
        <fullName evidence="1">Uncharacterized protein</fullName>
    </submittedName>
</protein>
<evidence type="ECO:0000313" key="2">
    <source>
        <dbReference type="Proteomes" id="UP001604277"/>
    </source>
</evidence>
<dbReference type="AlphaFoldDB" id="A0ABD1S0I3"/>
<dbReference type="Proteomes" id="UP001604277">
    <property type="component" value="Unassembled WGS sequence"/>
</dbReference>
<evidence type="ECO:0000313" key="1">
    <source>
        <dbReference type="EMBL" id="KAL2494217.1"/>
    </source>
</evidence>
<keyword evidence="2" id="KW-1185">Reference proteome</keyword>
<accession>A0ABD1S0I3</accession>